<dbReference type="Proteomes" id="UP000220102">
    <property type="component" value="Unassembled WGS sequence"/>
</dbReference>
<dbReference type="AlphaFoldDB" id="A0A2A8CYE5"/>
<evidence type="ECO:0000313" key="1">
    <source>
        <dbReference type="EMBL" id="PEN13623.1"/>
    </source>
</evidence>
<organism evidence="1 2">
    <name type="scientific">Longibacter salinarum</name>
    <dbReference type="NCBI Taxonomy" id="1850348"/>
    <lineage>
        <taxon>Bacteria</taxon>
        <taxon>Pseudomonadati</taxon>
        <taxon>Rhodothermota</taxon>
        <taxon>Rhodothermia</taxon>
        <taxon>Rhodothermales</taxon>
        <taxon>Salisaetaceae</taxon>
        <taxon>Longibacter</taxon>
    </lineage>
</organism>
<gene>
    <name evidence="1" type="ORF">CRI94_09965</name>
</gene>
<reference evidence="1 2" key="1">
    <citation type="submission" date="2017-10" db="EMBL/GenBank/DDBJ databases">
        <title>Draft genome of Longibacter Salinarum.</title>
        <authorList>
            <person name="Goh K.M."/>
            <person name="Shamsir M.S."/>
            <person name="Lim S.W."/>
        </authorList>
    </citation>
    <scope>NUCLEOTIDE SEQUENCE [LARGE SCALE GENOMIC DNA]</scope>
    <source>
        <strain evidence="1 2">KCTC 52045</strain>
    </source>
</reference>
<protein>
    <submittedName>
        <fullName evidence="1">Uncharacterized protein</fullName>
    </submittedName>
</protein>
<dbReference type="OrthoDB" id="1491802at2"/>
<accession>A0A2A8CYE5</accession>
<dbReference type="Gene3D" id="2.60.120.460">
    <property type="entry name" value="YjbQ-like"/>
    <property type="match status" value="1"/>
</dbReference>
<proteinExistence type="predicted"/>
<keyword evidence="2" id="KW-1185">Reference proteome</keyword>
<evidence type="ECO:0000313" key="2">
    <source>
        <dbReference type="Proteomes" id="UP000220102"/>
    </source>
</evidence>
<comment type="caution">
    <text evidence="1">The sequence shown here is derived from an EMBL/GenBank/DDBJ whole genome shotgun (WGS) entry which is preliminary data.</text>
</comment>
<dbReference type="InterPro" id="IPR035917">
    <property type="entry name" value="YjbQ-like_sf"/>
</dbReference>
<dbReference type="EMBL" id="PDEQ01000004">
    <property type="protein sequence ID" value="PEN13623.1"/>
    <property type="molecule type" value="Genomic_DNA"/>
</dbReference>
<sequence>MASTPTELTIQLRPERRVDVIDVNQRVREISSDFLAEHQRALYCSHHTTAGFLEETICNRLGRCDDSVHQFLEPFQELFPFGAEYRHDQMHLRRELSPAQRQSEPRNADSHLTFISSGLENCVTYPSDPARPVFFIDLDGINKDNHDRRERTTTVLGYNDERLVTESEIVVPVSSHPIDSISLRDPRLGVFDQLHELLAEHGIKRGRVHIDLATDETHAGLTVNEYETLLMKHDLAEVLRDPLRFMARKGRNMLRDPAAVPDKVKNYAKYDLVRLVNRVLDTLGLSESLVERVIDKCFAVPAERFLRMKRSVSLLVTEDERNGEGTIVQGRYQSPILVQWRKSQPEARRLNVKLTRFE</sequence>
<dbReference type="RefSeq" id="WP_098075546.1">
    <property type="nucleotide sequence ID" value="NZ_PDEQ01000004.1"/>
</dbReference>
<name>A0A2A8CYE5_9BACT</name>